<evidence type="ECO:0000259" key="1">
    <source>
        <dbReference type="Pfam" id="PF09699"/>
    </source>
</evidence>
<proteinExistence type="predicted"/>
<dbReference type="EMBL" id="UOFP01000309">
    <property type="protein sequence ID" value="VAW90139.1"/>
    <property type="molecule type" value="Genomic_DNA"/>
</dbReference>
<name>A0A3B0ZVY8_9ZZZZ</name>
<dbReference type="InterPro" id="IPR036280">
    <property type="entry name" value="Multihaem_cyt_sf"/>
</dbReference>
<dbReference type="SUPFAM" id="SSF48695">
    <property type="entry name" value="Multiheme cytochromes"/>
    <property type="match status" value="1"/>
</dbReference>
<organism evidence="2">
    <name type="scientific">hydrothermal vent metagenome</name>
    <dbReference type="NCBI Taxonomy" id="652676"/>
    <lineage>
        <taxon>unclassified sequences</taxon>
        <taxon>metagenomes</taxon>
        <taxon>ecological metagenomes</taxon>
    </lineage>
</organism>
<feature type="domain" description="Doubled CXXCH motif" evidence="1">
    <location>
        <begin position="276"/>
        <end position="315"/>
    </location>
</feature>
<accession>A0A3B0ZVY8</accession>
<reference evidence="2" key="1">
    <citation type="submission" date="2018-06" db="EMBL/GenBank/DDBJ databases">
        <authorList>
            <person name="Zhirakovskaya E."/>
        </authorList>
    </citation>
    <scope>NUCLEOTIDE SEQUENCE</scope>
</reference>
<protein>
    <submittedName>
        <fullName evidence="2">Cytochrome c family protein</fullName>
    </submittedName>
</protein>
<sequence>MKRASWVALVVVAQGFGSIVVADGWNPESEADNRVAFGIADTRHNMTMSYTLPADLATMLIRRNDYGEVCVYCHTPHGANQTSGAGMPLWNRTVDTGLTYQLYTDARATTLQQTSTAPGPASLTCLSCHDGVTAIDSIINMPGSGNYQESQRESVDPGFLAGWSADTFDNQPLADCASLCHNGSSPFDFELFVIGAGTDADGNYVEPTRSSIDLRNDHPVGVLYPTGTAGESGVDFRPMDVLIPGRYAFFERNGANGRADKNELRAYDSGEGYEVECASCHDPHGVPDSGGITFIPGFLRVENTGSALCLTCHDK</sequence>
<dbReference type="InterPro" id="IPR010177">
    <property type="entry name" value="Paired_CXXCH_1"/>
</dbReference>
<gene>
    <name evidence="2" type="ORF">MNBD_GAMMA18-853</name>
</gene>
<dbReference type="AlphaFoldDB" id="A0A3B0ZVY8"/>
<evidence type="ECO:0000313" key="2">
    <source>
        <dbReference type="EMBL" id="VAW90139.1"/>
    </source>
</evidence>
<dbReference type="Pfam" id="PF09699">
    <property type="entry name" value="Paired_CXXCH_1"/>
    <property type="match status" value="1"/>
</dbReference>